<reference evidence="4" key="1">
    <citation type="journal article" date="2017" name="Nat. Commun.">
        <title>The North American bullfrog draft genome provides insight into hormonal regulation of long noncoding RNA.</title>
        <authorList>
            <person name="Hammond S.A."/>
            <person name="Warren R.L."/>
            <person name="Vandervalk B.P."/>
            <person name="Kucuk E."/>
            <person name="Khan H."/>
            <person name="Gibb E.A."/>
            <person name="Pandoh P."/>
            <person name="Kirk H."/>
            <person name="Zhao Y."/>
            <person name="Jones M."/>
            <person name="Mungall A.J."/>
            <person name="Coope R."/>
            <person name="Pleasance S."/>
            <person name="Moore R.A."/>
            <person name="Holt R.A."/>
            <person name="Round J.M."/>
            <person name="Ohora S."/>
            <person name="Walle B.V."/>
            <person name="Veldhoen N."/>
            <person name="Helbing C.C."/>
            <person name="Birol I."/>
        </authorList>
    </citation>
    <scope>NUCLEOTIDE SEQUENCE [LARGE SCALE GENOMIC DNA]</scope>
</reference>
<gene>
    <name evidence="3" type="ORF">AB205_0142670</name>
</gene>
<dbReference type="PANTHER" id="PTHR10194">
    <property type="entry name" value="RAS GTPASE-ACTIVATING PROTEINS"/>
    <property type="match status" value="1"/>
</dbReference>
<protein>
    <recommendedName>
        <fullName evidence="2">Ras-GAP domain-containing protein</fullName>
    </recommendedName>
</protein>
<feature type="non-terminal residue" evidence="3">
    <location>
        <position position="1"/>
    </location>
</feature>
<dbReference type="InterPro" id="IPR039360">
    <property type="entry name" value="Ras_GTPase"/>
</dbReference>
<dbReference type="PROSITE" id="PS00509">
    <property type="entry name" value="RAS_GTPASE_ACTIV_1"/>
    <property type="match status" value="1"/>
</dbReference>
<evidence type="ECO:0000259" key="2">
    <source>
        <dbReference type="PROSITE" id="PS50018"/>
    </source>
</evidence>
<name>A0A2G9S9J7_AQUCT</name>
<dbReference type="SUPFAM" id="SSF48350">
    <property type="entry name" value="GTPase activation domain, GAP"/>
    <property type="match status" value="1"/>
</dbReference>
<dbReference type="GO" id="GO:0005096">
    <property type="term" value="F:GTPase activator activity"/>
    <property type="evidence" value="ECO:0007669"/>
    <property type="project" value="UniProtKB-KW"/>
</dbReference>
<dbReference type="InterPro" id="IPR008936">
    <property type="entry name" value="Rho_GTPase_activation_prot"/>
</dbReference>
<dbReference type="Proteomes" id="UP000228934">
    <property type="component" value="Unassembled WGS sequence"/>
</dbReference>
<evidence type="ECO:0000313" key="4">
    <source>
        <dbReference type="Proteomes" id="UP000228934"/>
    </source>
</evidence>
<dbReference type="OrthoDB" id="5572587at2759"/>
<evidence type="ECO:0000313" key="3">
    <source>
        <dbReference type="EMBL" id="PIO36822.1"/>
    </source>
</evidence>
<dbReference type="PANTHER" id="PTHR10194:SF96">
    <property type="entry name" value="RAS PROTEIN ACTIVATOR LIKE-3"/>
    <property type="match status" value="1"/>
</dbReference>
<dbReference type="InterPro" id="IPR023152">
    <property type="entry name" value="RasGAP_CS"/>
</dbReference>
<dbReference type="Gene3D" id="1.10.506.10">
    <property type="entry name" value="GTPase Activation - p120gap, domain 1"/>
    <property type="match status" value="1"/>
</dbReference>
<accession>A0A2G9S9J7</accession>
<dbReference type="SMART" id="SM00323">
    <property type="entry name" value="RasGAP"/>
    <property type="match status" value="1"/>
</dbReference>
<keyword evidence="1" id="KW-0343">GTPase activation</keyword>
<organism evidence="3 4">
    <name type="scientific">Aquarana catesbeiana</name>
    <name type="common">American bullfrog</name>
    <name type="synonym">Rana catesbeiana</name>
    <dbReference type="NCBI Taxonomy" id="8400"/>
    <lineage>
        <taxon>Eukaryota</taxon>
        <taxon>Metazoa</taxon>
        <taxon>Chordata</taxon>
        <taxon>Craniata</taxon>
        <taxon>Vertebrata</taxon>
        <taxon>Euteleostomi</taxon>
        <taxon>Amphibia</taxon>
        <taxon>Batrachia</taxon>
        <taxon>Anura</taxon>
        <taxon>Neobatrachia</taxon>
        <taxon>Ranoidea</taxon>
        <taxon>Ranidae</taxon>
        <taxon>Aquarana</taxon>
    </lineage>
</organism>
<dbReference type="Pfam" id="PF00616">
    <property type="entry name" value="RasGAP"/>
    <property type="match status" value="1"/>
</dbReference>
<feature type="domain" description="Ras-GAP" evidence="2">
    <location>
        <begin position="1"/>
        <end position="149"/>
    </location>
</feature>
<evidence type="ECO:0000256" key="1">
    <source>
        <dbReference type="ARBA" id="ARBA00022468"/>
    </source>
</evidence>
<keyword evidence="4" id="KW-1185">Reference proteome</keyword>
<sequence>LENVLYHTLKICPKIINRSLFLSPGPFVSRIYASTDSHEVDPLRCSPEELNENKEHLWQSCEEAVQSILESQRSFPPELLAVFSSWQEKVTMWDRPDLGSQMVSACLFLRFLCPAILSPGLFHISPEHPNPLAARALTLVAKVLQNLANFTRFGEKEGYMAFMNGFLEQYWDGMSIFLQTVTDPDSEVSPVGYEGSIDLAYELATLHYMLCGIFKGVHQQTKDQLEPLPTILKALAEGLPVPECITQDQ</sequence>
<feature type="non-terminal residue" evidence="3">
    <location>
        <position position="249"/>
    </location>
</feature>
<dbReference type="AlphaFoldDB" id="A0A2G9S9J7"/>
<proteinExistence type="predicted"/>
<dbReference type="EMBL" id="KV926052">
    <property type="protein sequence ID" value="PIO36822.1"/>
    <property type="molecule type" value="Genomic_DNA"/>
</dbReference>
<dbReference type="PROSITE" id="PS50018">
    <property type="entry name" value="RAS_GTPASE_ACTIV_2"/>
    <property type="match status" value="1"/>
</dbReference>
<dbReference type="InterPro" id="IPR001936">
    <property type="entry name" value="RasGAP_dom"/>
</dbReference>